<keyword evidence="5 7" id="KW-0472">Membrane</keyword>
<evidence type="ECO:0000256" key="5">
    <source>
        <dbReference type="ARBA" id="ARBA00023136"/>
    </source>
</evidence>
<accession>A0A919SWS3</accession>
<dbReference type="PANTHER" id="PTHR30572">
    <property type="entry name" value="MEMBRANE COMPONENT OF TRANSPORTER-RELATED"/>
    <property type="match status" value="1"/>
</dbReference>
<feature type="transmembrane region" description="Helical" evidence="7">
    <location>
        <begin position="365"/>
        <end position="388"/>
    </location>
</feature>
<keyword evidence="3 7" id="KW-0812">Transmembrane</keyword>
<evidence type="ECO:0000256" key="4">
    <source>
        <dbReference type="ARBA" id="ARBA00022989"/>
    </source>
</evidence>
<dbReference type="EMBL" id="BOQP01000041">
    <property type="protein sequence ID" value="GIM80101.1"/>
    <property type="molecule type" value="Genomic_DNA"/>
</dbReference>
<dbReference type="Pfam" id="PF02687">
    <property type="entry name" value="FtsX"/>
    <property type="match status" value="1"/>
</dbReference>
<feature type="transmembrane region" description="Helical" evidence="7">
    <location>
        <begin position="848"/>
        <end position="869"/>
    </location>
</feature>
<dbReference type="InterPro" id="IPR003838">
    <property type="entry name" value="ABC3_permease_C"/>
</dbReference>
<dbReference type="RefSeq" id="WP_213001371.1">
    <property type="nucleotide sequence ID" value="NZ_BAAATW010000007.1"/>
</dbReference>
<evidence type="ECO:0000313" key="9">
    <source>
        <dbReference type="EMBL" id="GIM80101.1"/>
    </source>
</evidence>
<comment type="similarity">
    <text evidence="6">Belongs to the ABC-4 integral membrane protein family.</text>
</comment>
<protein>
    <recommendedName>
        <fullName evidence="8">ABC3 transporter permease C-terminal domain-containing protein</fullName>
    </recommendedName>
</protein>
<evidence type="ECO:0000259" key="8">
    <source>
        <dbReference type="Pfam" id="PF02687"/>
    </source>
</evidence>
<feature type="transmembrane region" description="Helical" evidence="7">
    <location>
        <begin position="268"/>
        <end position="290"/>
    </location>
</feature>
<comment type="subcellular location">
    <subcellularLocation>
        <location evidence="1">Cell membrane</location>
        <topology evidence="1">Multi-pass membrane protein</topology>
    </subcellularLocation>
</comment>
<proteinExistence type="inferred from homology"/>
<feature type="transmembrane region" description="Helical" evidence="7">
    <location>
        <begin position="750"/>
        <end position="775"/>
    </location>
</feature>
<evidence type="ECO:0000256" key="2">
    <source>
        <dbReference type="ARBA" id="ARBA00022475"/>
    </source>
</evidence>
<evidence type="ECO:0000256" key="1">
    <source>
        <dbReference type="ARBA" id="ARBA00004651"/>
    </source>
</evidence>
<feature type="transmembrane region" description="Helical" evidence="7">
    <location>
        <begin position="409"/>
        <end position="429"/>
    </location>
</feature>
<dbReference type="InterPro" id="IPR050250">
    <property type="entry name" value="Macrolide_Exporter_MacB"/>
</dbReference>
<dbReference type="GO" id="GO:0005886">
    <property type="term" value="C:plasma membrane"/>
    <property type="evidence" value="ECO:0007669"/>
    <property type="project" value="UniProtKB-SubCell"/>
</dbReference>
<sequence>MTFIGSWVTALRIARREMSRAKGRSALVVAMIALPVCALGYAAASYDMFTLTPTEQVTRELGSADALLQPLLDGPVTQDATGEDWRPQDIGEHRGSDGLTEAGMLARLPSGSRVVPFASEEREFRTATGGLAPADAYEMDLGDPIHHGRVELIGGRAPAAPGEVAMSKAARARFGDTIQTPDGRRTWTSVGTVEFPADLGEVLVFALGGETPGSGTPSAWLADTPAPIGWDEVLDLNRSGIIVKSRAVLLNPPDLGDTDPELPGRLSLVPVVVGLAVLEIVLLAGPAFAVGARRRQRSLALIAANGGTRAHLRRIVLADGVLLGLAGAVPGLALAVVLAVVARPLAEQMLVGERAGGYRFDPPVLAGIAVLAVVTGLLAAAVPAVTAARTDVVTALAGRRGVVRAKRRWPVAGLVLAGLGAAAAAAGASTAHVTVIAAGLAVVQIGLVLCTPALVGVLAKLGGFLPPAPRIALRDTARNRAASAPAVSAVMAAVAGTVAIGVYLASAADQREQNHTPALPIGYVAATYAPGTATQARDAVAAALPDAHLTEIPVTVCPDDPTSTGCQLIPVRTLEQQCPGERNPPVTRAERDALFADPRCVREHITQGSGYAVFPSVVGGRDVVAAMTGASGADLDRAAATLARGGAVVTDPFLIDNGMVKVVISTPTSELGKSVPVPGYLLQAGPYAGSVLSPVIAHRAGFKVTAGGVVAATTGVPATTVTDRLNAALAGAGTQHAFVETGPENDNAPFLYMLAAASALITLGAAATATGLAAADGRADLATLAAVGAAPVVRRLLSLSQSGVIAGLGSVLGIAAGIGSAFAVLAATNLSHEQVWPAPTPYPLAVPWLHVVLILVVPLVAMLGAGLLTRSRLPVERRRPT</sequence>
<evidence type="ECO:0000313" key="10">
    <source>
        <dbReference type="Proteomes" id="UP000680865"/>
    </source>
</evidence>
<keyword evidence="4 7" id="KW-1133">Transmembrane helix</keyword>
<comment type="caution">
    <text evidence="9">The sequence shown here is derived from an EMBL/GenBank/DDBJ whole genome shotgun (WGS) entry which is preliminary data.</text>
</comment>
<reference evidence="9" key="1">
    <citation type="submission" date="2021-03" db="EMBL/GenBank/DDBJ databases">
        <title>Whole genome shotgun sequence of Actinoplanes consettensis NBRC 14913.</title>
        <authorList>
            <person name="Komaki H."/>
            <person name="Tamura T."/>
        </authorList>
    </citation>
    <scope>NUCLEOTIDE SEQUENCE</scope>
    <source>
        <strain evidence="9">NBRC 14913</strain>
    </source>
</reference>
<keyword evidence="2" id="KW-1003">Cell membrane</keyword>
<evidence type="ECO:0000256" key="7">
    <source>
        <dbReference type="SAM" id="Phobius"/>
    </source>
</evidence>
<organism evidence="9 10">
    <name type="scientific">Winogradskya consettensis</name>
    <dbReference type="NCBI Taxonomy" id="113560"/>
    <lineage>
        <taxon>Bacteria</taxon>
        <taxon>Bacillati</taxon>
        <taxon>Actinomycetota</taxon>
        <taxon>Actinomycetes</taxon>
        <taxon>Micromonosporales</taxon>
        <taxon>Micromonosporaceae</taxon>
        <taxon>Winogradskya</taxon>
    </lineage>
</organism>
<gene>
    <name evidence="9" type="ORF">Aco04nite_68920</name>
</gene>
<dbReference type="Proteomes" id="UP000680865">
    <property type="component" value="Unassembled WGS sequence"/>
</dbReference>
<dbReference type="AlphaFoldDB" id="A0A919SWS3"/>
<feature type="domain" description="ABC3 transporter permease C-terminal" evidence="8">
    <location>
        <begin position="273"/>
        <end position="390"/>
    </location>
</feature>
<feature type="transmembrane region" description="Helical" evidence="7">
    <location>
        <begin position="804"/>
        <end position="828"/>
    </location>
</feature>
<evidence type="ECO:0000256" key="6">
    <source>
        <dbReference type="ARBA" id="ARBA00038076"/>
    </source>
</evidence>
<feature type="transmembrane region" description="Helical" evidence="7">
    <location>
        <begin position="435"/>
        <end position="461"/>
    </location>
</feature>
<keyword evidence="10" id="KW-1185">Reference proteome</keyword>
<feature type="transmembrane region" description="Helical" evidence="7">
    <location>
        <begin position="321"/>
        <end position="345"/>
    </location>
</feature>
<dbReference type="PANTHER" id="PTHR30572:SF4">
    <property type="entry name" value="ABC TRANSPORTER PERMEASE YTRF"/>
    <property type="match status" value="1"/>
</dbReference>
<feature type="transmembrane region" description="Helical" evidence="7">
    <location>
        <begin position="482"/>
        <end position="505"/>
    </location>
</feature>
<name>A0A919SWS3_9ACTN</name>
<dbReference type="GO" id="GO:0022857">
    <property type="term" value="F:transmembrane transporter activity"/>
    <property type="evidence" value="ECO:0007669"/>
    <property type="project" value="TreeGrafter"/>
</dbReference>
<evidence type="ECO:0000256" key="3">
    <source>
        <dbReference type="ARBA" id="ARBA00022692"/>
    </source>
</evidence>